<dbReference type="Proteomes" id="UP000054538">
    <property type="component" value="Unassembled WGS sequence"/>
</dbReference>
<evidence type="ECO:0000313" key="2">
    <source>
        <dbReference type="Proteomes" id="UP000054538"/>
    </source>
</evidence>
<reference evidence="1 2" key="1">
    <citation type="submission" date="2014-04" db="EMBL/GenBank/DDBJ databases">
        <authorList>
            <consortium name="DOE Joint Genome Institute"/>
            <person name="Kuo A."/>
            <person name="Kohler A."/>
            <person name="Jargeat P."/>
            <person name="Nagy L.G."/>
            <person name="Floudas D."/>
            <person name="Copeland A."/>
            <person name="Barry K.W."/>
            <person name="Cichocki N."/>
            <person name="Veneault-Fourrey C."/>
            <person name="LaButti K."/>
            <person name="Lindquist E.A."/>
            <person name="Lipzen A."/>
            <person name="Lundell T."/>
            <person name="Morin E."/>
            <person name="Murat C."/>
            <person name="Sun H."/>
            <person name="Tunlid A."/>
            <person name="Henrissat B."/>
            <person name="Grigoriev I.V."/>
            <person name="Hibbett D.S."/>
            <person name="Martin F."/>
            <person name="Nordberg H.P."/>
            <person name="Cantor M.N."/>
            <person name="Hua S.X."/>
        </authorList>
    </citation>
    <scope>NUCLEOTIDE SEQUENCE [LARGE SCALE GENOMIC DNA]</scope>
    <source>
        <strain evidence="1 2">Ve08.2h10</strain>
    </source>
</reference>
<name>A0A0D0DXV2_9AGAM</name>
<protein>
    <submittedName>
        <fullName evidence="1">Uncharacterized protein</fullName>
    </submittedName>
</protein>
<gene>
    <name evidence="1" type="ORF">PAXRUDRAFT_149752</name>
</gene>
<proteinExistence type="predicted"/>
<dbReference type="HOGENOM" id="CLU_207548_0_0_1"/>
<accession>A0A0D0DXV2</accession>
<dbReference type="AlphaFoldDB" id="A0A0D0DXV2"/>
<reference evidence="2" key="2">
    <citation type="submission" date="2015-01" db="EMBL/GenBank/DDBJ databases">
        <title>Evolutionary Origins and Diversification of the Mycorrhizal Mutualists.</title>
        <authorList>
            <consortium name="DOE Joint Genome Institute"/>
            <consortium name="Mycorrhizal Genomics Consortium"/>
            <person name="Kohler A."/>
            <person name="Kuo A."/>
            <person name="Nagy L.G."/>
            <person name="Floudas D."/>
            <person name="Copeland A."/>
            <person name="Barry K.W."/>
            <person name="Cichocki N."/>
            <person name="Veneault-Fourrey C."/>
            <person name="LaButti K."/>
            <person name="Lindquist E.A."/>
            <person name="Lipzen A."/>
            <person name="Lundell T."/>
            <person name="Morin E."/>
            <person name="Murat C."/>
            <person name="Riley R."/>
            <person name="Ohm R."/>
            <person name="Sun H."/>
            <person name="Tunlid A."/>
            <person name="Henrissat B."/>
            <person name="Grigoriev I.V."/>
            <person name="Hibbett D.S."/>
            <person name="Martin F."/>
        </authorList>
    </citation>
    <scope>NUCLEOTIDE SEQUENCE [LARGE SCALE GENOMIC DNA]</scope>
    <source>
        <strain evidence="2">Ve08.2h10</strain>
    </source>
</reference>
<feature type="non-terminal residue" evidence="1">
    <location>
        <position position="1"/>
    </location>
</feature>
<sequence>CWGYAKHIYWQFPASTKEADLEQDVCEALDSVTLELMHKYVLPQAFTIMLQY</sequence>
<evidence type="ECO:0000313" key="1">
    <source>
        <dbReference type="EMBL" id="KIK91324.1"/>
    </source>
</evidence>
<dbReference type="InParanoid" id="A0A0D0DXV2"/>
<organism evidence="1 2">
    <name type="scientific">Paxillus rubicundulus Ve08.2h10</name>
    <dbReference type="NCBI Taxonomy" id="930991"/>
    <lineage>
        <taxon>Eukaryota</taxon>
        <taxon>Fungi</taxon>
        <taxon>Dikarya</taxon>
        <taxon>Basidiomycota</taxon>
        <taxon>Agaricomycotina</taxon>
        <taxon>Agaricomycetes</taxon>
        <taxon>Agaricomycetidae</taxon>
        <taxon>Boletales</taxon>
        <taxon>Paxilineae</taxon>
        <taxon>Paxillaceae</taxon>
        <taxon>Paxillus</taxon>
    </lineage>
</organism>
<keyword evidence="2" id="KW-1185">Reference proteome</keyword>
<dbReference type="EMBL" id="KN825400">
    <property type="protein sequence ID" value="KIK91324.1"/>
    <property type="molecule type" value="Genomic_DNA"/>
</dbReference>